<keyword evidence="3" id="KW-0238">DNA-binding</keyword>
<dbReference type="Pfam" id="PF03466">
    <property type="entry name" value="LysR_substrate"/>
    <property type="match status" value="1"/>
</dbReference>
<name>A0AAU7U5H5_9DEIO</name>
<dbReference type="PANTHER" id="PTHR30126:SF39">
    <property type="entry name" value="HTH-TYPE TRANSCRIPTIONAL REGULATOR CYSL"/>
    <property type="match status" value="1"/>
</dbReference>
<gene>
    <name evidence="6" type="ORF">ABOD76_03225</name>
</gene>
<dbReference type="InterPro" id="IPR036390">
    <property type="entry name" value="WH_DNA-bd_sf"/>
</dbReference>
<geneLocation type="plasmid" evidence="6">
    <name>pDson01</name>
</geneLocation>
<dbReference type="Gene3D" id="3.40.190.10">
    <property type="entry name" value="Periplasmic binding protein-like II"/>
    <property type="match status" value="2"/>
</dbReference>
<comment type="similarity">
    <text evidence="1">Belongs to the LysR transcriptional regulatory family.</text>
</comment>
<keyword evidence="2" id="KW-0805">Transcription regulation</keyword>
<dbReference type="InterPro" id="IPR005119">
    <property type="entry name" value="LysR_subst-bd"/>
</dbReference>
<evidence type="ECO:0000256" key="3">
    <source>
        <dbReference type="ARBA" id="ARBA00023125"/>
    </source>
</evidence>
<evidence type="ECO:0000313" key="6">
    <source>
        <dbReference type="EMBL" id="XBV83714.1"/>
    </source>
</evidence>
<dbReference type="RefSeq" id="WP_350241405.1">
    <property type="nucleotide sequence ID" value="NZ_CP158297.1"/>
</dbReference>
<dbReference type="InterPro" id="IPR036388">
    <property type="entry name" value="WH-like_DNA-bd_sf"/>
</dbReference>
<dbReference type="PRINTS" id="PR00039">
    <property type="entry name" value="HTHLYSR"/>
</dbReference>
<dbReference type="GO" id="GO:0000976">
    <property type="term" value="F:transcription cis-regulatory region binding"/>
    <property type="evidence" value="ECO:0007669"/>
    <property type="project" value="TreeGrafter"/>
</dbReference>
<evidence type="ECO:0000259" key="5">
    <source>
        <dbReference type="PROSITE" id="PS50931"/>
    </source>
</evidence>
<dbReference type="Gene3D" id="1.10.10.10">
    <property type="entry name" value="Winged helix-like DNA-binding domain superfamily/Winged helix DNA-binding domain"/>
    <property type="match status" value="1"/>
</dbReference>
<dbReference type="KEGG" id="dsc:ABOD76_03225"/>
<accession>A0AAU7U5H5</accession>
<dbReference type="AlphaFoldDB" id="A0AAU7U5H5"/>
<dbReference type="FunFam" id="1.10.10.10:FF:000001">
    <property type="entry name" value="LysR family transcriptional regulator"/>
    <property type="match status" value="1"/>
</dbReference>
<dbReference type="InterPro" id="IPR000847">
    <property type="entry name" value="LysR_HTH_N"/>
</dbReference>
<evidence type="ECO:0000256" key="1">
    <source>
        <dbReference type="ARBA" id="ARBA00009437"/>
    </source>
</evidence>
<proteinExistence type="inferred from homology"/>
<keyword evidence="4" id="KW-0804">Transcription</keyword>
<dbReference type="GO" id="GO:0003700">
    <property type="term" value="F:DNA-binding transcription factor activity"/>
    <property type="evidence" value="ECO:0007669"/>
    <property type="project" value="InterPro"/>
</dbReference>
<dbReference type="PROSITE" id="PS50931">
    <property type="entry name" value="HTH_LYSR"/>
    <property type="match status" value="1"/>
</dbReference>
<dbReference type="SUPFAM" id="SSF53850">
    <property type="entry name" value="Periplasmic binding protein-like II"/>
    <property type="match status" value="1"/>
</dbReference>
<organism evidence="6">
    <name type="scientific">Deinococcus sonorensis KR-87</name>
    <dbReference type="NCBI Taxonomy" id="694439"/>
    <lineage>
        <taxon>Bacteria</taxon>
        <taxon>Thermotogati</taxon>
        <taxon>Deinococcota</taxon>
        <taxon>Deinococci</taxon>
        <taxon>Deinococcales</taxon>
        <taxon>Deinococcaceae</taxon>
        <taxon>Deinococcus</taxon>
    </lineage>
</organism>
<sequence length="304" mass="32460">MGALTLTQLRAFVATVRTGRVSGAAVELDLTQSAVSHALRHLEAHLGVTLLHRGQRGAVLTAAGERLLPMAEQLLVQLQAFEAAARAETLLSGVVRVASFPSLARHLIPRVLTLVQAQLPGVQVQVNDAHLDRPAVYEAVQRGEADIGLTQVWPTQGLSVRTLGADPYLLVTPAGWNTEDVWSRPYIHLGDPHDRQVPGALARHGVRLTPAFSLATEHAIFALVAGQLGFAILPSLALSNVPEGVRVHPLPWPVQRTYGTVTRPEVPAATQAVLRLIWLAASDVPPRARPPAPIQAEGTAPAAR</sequence>
<dbReference type="PANTHER" id="PTHR30126">
    <property type="entry name" value="HTH-TYPE TRANSCRIPTIONAL REGULATOR"/>
    <property type="match status" value="1"/>
</dbReference>
<dbReference type="SUPFAM" id="SSF46785">
    <property type="entry name" value="Winged helix' DNA-binding domain"/>
    <property type="match status" value="1"/>
</dbReference>
<protein>
    <submittedName>
        <fullName evidence="6">LysR family transcriptional regulator</fullName>
    </submittedName>
</protein>
<dbReference type="EMBL" id="CP158297">
    <property type="protein sequence ID" value="XBV83714.1"/>
    <property type="molecule type" value="Genomic_DNA"/>
</dbReference>
<dbReference type="CDD" id="cd05466">
    <property type="entry name" value="PBP2_LTTR_substrate"/>
    <property type="match status" value="1"/>
</dbReference>
<evidence type="ECO:0000256" key="2">
    <source>
        <dbReference type="ARBA" id="ARBA00023015"/>
    </source>
</evidence>
<evidence type="ECO:0000256" key="4">
    <source>
        <dbReference type="ARBA" id="ARBA00023163"/>
    </source>
</evidence>
<reference evidence="6" key="1">
    <citation type="submission" date="2024-06" db="EMBL/GenBank/DDBJ databases">
        <title>Draft Genome Sequence of Deinococcus sonorensis Type Strain KR-87, a Biofilm Producing Representative of the Genus Deinococcus.</title>
        <authorList>
            <person name="Boren L.S."/>
            <person name="Grosso R.A."/>
            <person name="Hugenberg-Cox A.N."/>
            <person name="Hill J.T.E."/>
            <person name="Albert C.M."/>
            <person name="Tuohy J.M."/>
        </authorList>
    </citation>
    <scope>NUCLEOTIDE SEQUENCE</scope>
    <source>
        <strain evidence="6">KR-87</strain>
        <plasmid evidence="6">pDson01</plasmid>
    </source>
</reference>
<feature type="domain" description="HTH lysR-type" evidence="5">
    <location>
        <begin position="4"/>
        <end position="61"/>
    </location>
</feature>
<dbReference type="Pfam" id="PF00126">
    <property type="entry name" value="HTH_1"/>
    <property type="match status" value="1"/>
</dbReference>
<keyword evidence="6" id="KW-0614">Plasmid</keyword>